<reference evidence="8 9" key="1">
    <citation type="submission" date="2017-07" db="EMBL/GenBank/DDBJ databases">
        <title>Genome Sequence of Sulfitobacter pseudonitzschiae Strain SMR1 Isolated from a culture of the Diatom Skeletonema marinoi.</title>
        <authorList>
            <person name="Topel M."/>
            <person name="Pinder M.I.M."/>
            <person name="Johansson O.N."/>
            <person name="Kourtchenko O."/>
            <person name="Godhe A."/>
            <person name="Clarke A.K."/>
        </authorList>
    </citation>
    <scope>NUCLEOTIDE SEQUENCE [LARGE SCALE GENOMIC DNA]</scope>
    <source>
        <strain evidence="8 9">SMR1</strain>
        <plasmid evidence="8 9">pSMR1-1</plasmid>
    </source>
</reference>
<protein>
    <submittedName>
        <fullName evidence="8">Putative HTH-type transcriptional regulator</fullName>
    </submittedName>
</protein>
<dbReference type="GO" id="GO:0003700">
    <property type="term" value="F:DNA-binding transcription factor activity"/>
    <property type="evidence" value="ECO:0007669"/>
    <property type="project" value="TreeGrafter"/>
</dbReference>
<name>A0A221K632_9RHOB</name>
<sequence length="204" mass="22883">MTLQEQTQTADDTTSEQQSDKRVRILRATETLIVRYGLEFPMSRIARESGIAVGSIYNYFPSKSALVLGVYQHLASQINAAFVATDDAGSDDPKAMVMAYIHSYIEFFWADADRAILFEYLTNLPMIETPEVAEVFKPLRDYNRAIFTFAQEQGVLKSFAPRSMAGFVGGGIRNALKWHRATQNHLSDEQKDNIAQMSWASIAA</sequence>
<evidence type="ECO:0000256" key="1">
    <source>
        <dbReference type="ARBA" id="ARBA00022491"/>
    </source>
</evidence>
<feature type="domain" description="HTH tetR-type" evidence="7">
    <location>
        <begin position="19"/>
        <end position="78"/>
    </location>
</feature>
<dbReference type="InterPro" id="IPR036271">
    <property type="entry name" value="Tet_transcr_reg_TetR-rel_C_sf"/>
</dbReference>
<geneLocation type="plasmid" evidence="8 9">
    <name>pSMR1-1</name>
</geneLocation>
<dbReference type="PROSITE" id="PS50977">
    <property type="entry name" value="HTH_TETR_2"/>
    <property type="match status" value="1"/>
</dbReference>
<accession>A0A221K632</accession>
<dbReference type="PANTHER" id="PTHR30055">
    <property type="entry name" value="HTH-TYPE TRANSCRIPTIONAL REGULATOR RUTR"/>
    <property type="match status" value="1"/>
</dbReference>
<evidence type="ECO:0000256" key="3">
    <source>
        <dbReference type="ARBA" id="ARBA00023125"/>
    </source>
</evidence>
<keyword evidence="9" id="KW-1185">Reference proteome</keyword>
<keyword evidence="2" id="KW-0805">Transcription regulation</keyword>
<dbReference type="PANTHER" id="PTHR30055:SF175">
    <property type="entry name" value="HTH-TYPE TRANSCRIPTIONAL REPRESSOR KSTR2"/>
    <property type="match status" value="1"/>
</dbReference>
<dbReference type="STRING" id="1402135.SAMN05444149_102178"/>
<dbReference type="Proteomes" id="UP000199754">
    <property type="component" value="Plasmid pSMR1-1"/>
</dbReference>
<dbReference type="Gene3D" id="1.10.357.10">
    <property type="entry name" value="Tetracycline Repressor, domain 2"/>
    <property type="match status" value="1"/>
</dbReference>
<dbReference type="AlphaFoldDB" id="A0A221K632"/>
<evidence type="ECO:0000256" key="2">
    <source>
        <dbReference type="ARBA" id="ARBA00023015"/>
    </source>
</evidence>
<dbReference type="GO" id="GO:0000976">
    <property type="term" value="F:transcription cis-regulatory region binding"/>
    <property type="evidence" value="ECO:0007669"/>
    <property type="project" value="TreeGrafter"/>
</dbReference>
<dbReference type="SUPFAM" id="SSF46689">
    <property type="entry name" value="Homeodomain-like"/>
    <property type="match status" value="1"/>
</dbReference>
<evidence type="ECO:0000256" key="4">
    <source>
        <dbReference type="ARBA" id="ARBA00023163"/>
    </source>
</evidence>
<feature type="compositionally biased region" description="Polar residues" evidence="6">
    <location>
        <begin position="1"/>
        <end position="17"/>
    </location>
</feature>
<evidence type="ECO:0000256" key="5">
    <source>
        <dbReference type="PROSITE-ProRule" id="PRU00335"/>
    </source>
</evidence>
<keyword evidence="8" id="KW-0614">Plasmid</keyword>
<evidence type="ECO:0000313" key="8">
    <source>
        <dbReference type="EMBL" id="ASM74340.1"/>
    </source>
</evidence>
<keyword evidence="4" id="KW-0804">Transcription</keyword>
<dbReference type="OrthoDB" id="9809265at2"/>
<evidence type="ECO:0000256" key="6">
    <source>
        <dbReference type="SAM" id="MobiDB-lite"/>
    </source>
</evidence>
<dbReference type="EMBL" id="CP022416">
    <property type="protein sequence ID" value="ASM74340.1"/>
    <property type="molecule type" value="Genomic_DNA"/>
</dbReference>
<dbReference type="Pfam" id="PF00440">
    <property type="entry name" value="TetR_N"/>
    <property type="match status" value="1"/>
</dbReference>
<dbReference type="InterPro" id="IPR001647">
    <property type="entry name" value="HTH_TetR"/>
</dbReference>
<feature type="region of interest" description="Disordered" evidence="6">
    <location>
        <begin position="1"/>
        <end position="21"/>
    </location>
</feature>
<evidence type="ECO:0000259" key="7">
    <source>
        <dbReference type="PROSITE" id="PS50977"/>
    </source>
</evidence>
<dbReference type="InterPro" id="IPR050109">
    <property type="entry name" value="HTH-type_TetR-like_transc_reg"/>
</dbReference>
<dbReference type="RefSeq" id="WP_089422412.1">
    <property type="nucleotide sequence ID" value="NZ_CP022416.1"/>
</dbReference>
<evidence type="ECO:0000313" key="9">
    <source>
        <dbReference type="Proteomes" id="UP000199754"/>
    </source>
</evidence>
<dbReference type="KEGG" id="spse:SULPSESMR1_04639"/>
<keyword evidence="1" id="KW-0678">Repressor</keyword>
<dbReference type="PRINTS" id="PR00455">
    <property type="entry name" value="HTHTETR"/>
</dbReference>
<organism evidence="8 9">
    <name type="scientific">Pseudosulfitobacter pseudonitzschiae</name>
    <dbReference type="NCBI Taxonomy" id="1402135"/>
    <lineage>
        <taxon>Bacteria</taxon>
        <taxon>Pseudomonadati</taxon>
        <taxon>Pseudomonadota</taxon>
        <taxon>Alphaproteobacteria</taxon>
        <taxon>Rhodobacterales</taxon>
        <taxon>Roseobacteraceae</taxon>
        <taxon>Pseudosulfitobacter</taxon>
    </lineage>
</organism>
<proteinExistence type="predicted"/>
<keyword evidence="3 5" id="KW-0238">DNA-binding</keyword>
<dbReference type="InterPro" id="IPR009057">
    <property type="entry name" value="Homeodomain-like_sf"/>
</dbReference>
<feature type="DNA-binding region" description="H-T-H motif" evidence="5">
    <location>
        <begin position="41"/>
        <end position="60"/>
    </location>
</feature>
<gene>
    <name evidence="8" type="ORF">SULPSESMR1_04639</name>
</gene>
<dbReference type="SUPFAM" id="SSF48498">
    <property type="entry name" value="Tetracyclin repressor-like, C-terminal domain"/>
    <property type="match status" value="1"/>
</dbReference>